<keyword evidence="2" id="KW-1185">Reference proteome</keyword>
<accession>A0AC60P3S7</accession>
<reference evidence="1 2" key="1">
    <citation type="journal article" date="2020" name="Cell">
        <title>Large-Scale Comparative Analyses of Tick Genomes Elucidate Their Genetic Diversity and Vector Capacities.</title>
        <authorList>
            <consortium name="Tick Genome and Microbiome Consortium (TIGMIC)"/>
            <person name="Jia N."/>
            <person name="Wang J."/>
            <person name="Shi W."/>
            <person name="Du L."/>
            <person name="Sun Y."/>
            <person name="Zhan W."/>
            <person name="Jiang J.F."/>
            <person name="Wang Q."/>
            <person name="Zhang B."/>
            <person name="Ji P."/>
            <person name="Bell-Sakyi L."/>
            <person name="Cui X.M."/>
            <person name="Yuan T.T."/>
            <person name="Jiang B.G."/>
            <person name="Yang W.F."/>
            <person name="Lam T.T."/>
            <person name="Chang Q.C."/>
            <person name="Ding S.J."/>
            <person name="Wang X.J."/>
            <person name="Zhu J.G."/>
            <person name="Ruan X.D."/>
            <person name="Zhao L."/>
            <person name="Wei J.T."/>
            <person name="Ye R.Z."/>
            <person name="Que T.C."/>
            <person name="Du C.H."/>
            <person name="Zhou Y.H."/>
            <person name="Cheng J.X."/>
            <person name="Dai P.F."/>
            <person name="Guo W.B."/>
            <person name="Han X.H."/>
            <person name="Huang E.J."/>
            <person name="Li L.F."/>
            <person name="Wei W."/>
            <person name="Gao Y.C."/>
            <person name="Liu J.Z."/>
            <person name="Shao H.Z."/>
            <person name="Wang X."/>
            <person name="Wang C.C."/>
            <person name="Yang T.C."/>
            <person name="Huo Q.B."/>
            <person name="Li W."/>
            <person name="Chen H.Y."/>
            <person name="Chen S.E."/>
            <person name="Zhou L.G."/>
            <person name="Ni X.B."/>
            <person name="Tian J.H."/>
            <person name="Sheng Y."/>
            <person name="Liu T."/>
            <person name="Pan Y.S."/>
            <person name="Xia L.Y."/>
            <person name="Li J."/>
            <person name="Zhao F."/>
            <person name="Cao W.C."/>
        </authorList>
    </citation>
    <scope>NUCLEOTIDE SEQUENCE [LARGE SCALE GENOMIC DNA]</scope>
    <source>
        <strain evidence="1">Iper-2018</strain>
    </source>
</reference>
<dbReference type="Proteomes" id="UP000805193">
    <property type="component" value="Unassembled WGS sequence"/>
</dbReference>
<dbReference type="EMBL" id="JABSTQ010011208">
    <property type="protein sequence ID" value="KAG0414058.1"/>
    <property type="molecule type" value="Genomic_DNA"/>
</dbReference>
<evidence type="ECO:0000313" key="1">
    <source>
        <dbReference type="EMBL" id="KAG0414058.1"/>
    </source>
</evidence>
<evidence type="ECO:0000313" key="2">
    <source>
        <dbReference type="Proteomes" id="UP000805193"/>
    </source>
</evidence>
<proteinExistence type="predicted"/>
<protein>
    <submittedName>
        <fullName evidence="1">Uncharacterized protein</fullName>
    </submittedName>
</protein>
<sequence length="461" mass="50077">MSSTAASYRVVGFQTGLNWRPLAFEKHPPAIRVCSLCGVVPRATLVLPCSHALCEPCFAATEGKGRVCPLDGHAYDRDAVGRLQLPPDQVLRLRAACWNPGCCFVGPVSGLLEHFEEHCAFHRVSCNRCHQDVLRLDLVQHYAEGCSSATSVQAGGSREAGLLCSDILKASAEFRRSFSELRDGGDGGGRSRGDFRSFLFITSGRQSTSATLATSGQASLNTLSADMKRSRSETNAAAASVSSLLQAELANLKAQLEALQCRGAGDVPVPAPMPTPEPVPREPRQLSDALYIIGSSEEANASLESGGIRSDDPQRARRALWSVSNMASLCAQASRCGQTLSCSDVFSLDGYMARLEIHLRCVDCVLFVRPCIRLCRGANDAVLEWPFKKTLSVKLAHFQRQGVSVRFDLDTGHMGDYREFWMPTRERNIPFTMCEMTLLTTAFSAGSASTLDIFLELLCRG</sequence>
<comment type="caution">
    <text evidence="1">The sequence shown here is derived from an EMBL/GenBank/DDBJ whole genome shotgun (WGS) entry which is preliminary data.</text>
</comment>
<gene>
    <name evidence="1" type="ORF">HPB47_008789</name>
</gene>
<organism evidence="1 2">
    <name type="scientific">Ixodes persulcatus</name>
    <name type="common">Taiga tick</name>
    <dbReference type="NCBI Taxonomy" id="34615"/>
    <lineage>
        <taxon>Eukaryota</taxon>
        <taxon>Metazoa</taxon>
        <taxon>Ecdysozoa</taxon>
        <taxon>Arthropoda</taxon>
        <taxon>Chelicerata</taxon>
        <taxon>Arachnida</taxon>
        <taxon>Acari</taxon>
        <taxon>Parasitiformes</taxon>
        <taxon>Ixodida</taxon>
        <taxon>Ixodoidea</taxon>
        <taxon>Ixodidae</taxon>
        <taxon>Ixodinae</taxon>
        <taxon>Ixodes</taxon>
    </lineage>
</organism>
<name>A0AC60P3S7_IXOPE</name>